<keyword evidence="6" id="KW-0805">Transcription regulation</keyword>
<dbReference type="InterPro" id="IPR051565">
    <property type="entry name" value="Sal_C2H2-zinc-finger"/>
</dbReference>
<evidence type="ECO:0000256" key="7">
    <source>
        <dbReference type="ARBA" id="ARBA00023163"/>
    </source>
</evidence>
<dbReference type="OrthoDB" id="6077919at2759"/>
<feature type="domain" description="C2H2-type" evidence="11">
    <location>
        <begin position="57"/>
        <end position="86"/>
    </location>
</feature>
<dbReference type="STRING" id="90262.A0A1X2IWD3"/>
<evidence type="ECO:0000256" key="3">
    <source>
        <dbReference type="ARBA" id="ARBA00022737"/>
    </source>
</evidence>
<keyword evidence="3" id="KW-0677">Repeat</keyword>
<dbReference type="InterPro" id="IPR013087">
    <property type="entry name" value="Znf_C2H2_type"/>
</dbReference>
<dbReference type="AlphaFoldDB" id="A0A1X2IWD3"/>
<dbReference type="Pfam" id="PF00096">
    <property type="entry name" value="zf-C2H2"/>
    <property type="match status" value="1"/>
</dbReference>
<keyword evidence="4 10" id="KW-0863">Zinc-finger</keyword>
<dbReference type="PANTHER" id="PTHR23233:SF84">
    <property type="entry name" value="FI23031P1"/>
    <property type="match status" value="1"/>
</dbReference>
<dbReference type="Gene3D" id="3.30.160.60">
    <property type="entry name" value="Classic Zinc Finger"/>
    <property type="match status" value="2"/>
</dbReference>
<proteinExistence type="inferred from homology"/>
<evidence type="ECO:0000256" key="8">
    <source>
        <dbReference type="ARBA" id="ARBA00023242"/>
    </source>
</evidence>
<keyword evidence="13" id="KW-1185">Reference proteome</keyword>
<sequence>MNASYMTQLKQSHTFFASEFFDKEKNERHECPTCHKRFNRPSALRTHNFTHSGERPYACDVLGCGRRFSVVSNLRRHSKVHSRTSPQRTRLSSNERNKYVQRLIDRANQAASSLTQINQSSTDFQSQVVCPPVSRLSVQWLMNDDTSNSSQNPDH</sequence>
<evidence type="ECO:0000256" key="4">
    <source>
        <dbReference type="ARBA" id="ARBA00022771"/>
    </source>
</evidence>
<dbReference type="GO" id="GO:0000981">
    <property type="term" value="F:DNA-binding transcription factor activity, RNA polymerase II-specific"/>
    <property type="evidence" value="ECO:0007669"/>
    <property type="project" value="TreeGrafter"/>
</dbReference>
<dbReference type="Proteomes" id="UP000193560">
    <property type="component" value="Unassembled WGS sequence"/>
</dbReference>
<dbReference type="PANTHER" id="PTHR23233">
    <property type="entry name" value="SAL-LIKE PROTEIN"/>
    <property type="match status" value="1"/>
</dbReference>
<organism evidence="12 13">
    <name type="scientific">Absidia repens</name>
    <dbReference type="NCBI Taxonomy" id="90262"/>
    <lineage>
        <taxon>Eukaryota</taxon>
        <taxon>Fungi</taxon>
        <taxon>Fungi incertae sedis</taxon>
        <taxon>Mucoromycota</taxon>
        <taxon>Mucoromycotina</taxon>
        <taxon>Mucoromycetes</taxon>
        <taxon>Mucorales</taxon>
        <taxon>Cunninghamellaceae</taxon>
        <taxon>Absidia</taxon>
    </lineage>
</organism>
<evidence type="ECO:0000256" key="1">
    <source>
        <dbReference type="ARBA" id="ARBA00004123"/>
    </source>
</evidence>
<evidence type="ECO:0000256" key="2">
    <source>
        <dbReference type="ARBA" id="ARBA00022723"/>
    </source>
</evidence>
<evidence type="ECO:0000313" key="12">
    <source>
        <dbReference type="EMBL" id="ORZ23354.1"/>
    </source>
</evidence>
<dbReference type="GO" id="GO:0000978">
    <property type="term" value="F:RNA polymerase II cis-regulatory region sequence-specific DNA binding"/>
    <property type="evidence" value="ECO:0007669"/>
    <property type="project" value="TreeGrafter"/>
</dbReference>
<keyword evidence="8" id="KW-0539">Nucleus</keyword>
<gene>
    <name evidence="12" type="ORF">BCR42DRAFT_343944</name>
</gene>
<evidence type="ECO:0000256" key="10">
    <source>
        <dbReference type="PROSITE-ProRule" id="PRU00042"/>
    </source>
</evidence>
<evidence type="ECO:0000313" key="13">
    <source>
        <dbReference type="Proteomes" id="UP000193560"/>
    </source>
</evidence>
<dbReference type="InterPro" id="IPR036236">
    <property type="entry name" value="Znf_C2H2_sf"/>
</dbReference>
<dbReference type="GO" id="GO:0005634">
    <property type="term" value="C:nucleus"/>
    <property type="evidence" value="ECO:0007669"/>
    <property type="project" value="UniProtKB-SubCell"/>
</dbReference>
<protein>
    <recommendedName>
        <fullName evidence="11">C2H2-type domain-containing protein</fullName>
    </recommendedName>
</protein>
<keyword evidence="2" id="KW-0479">Metal-binding</keyword>
<keyword evidence="7" id="KW-0804">Transcription</keyword>
<reference evidence="12 13" key="1">
    <citation type="submission" date="2016-07" db="EMBL/GenBank/DDBJ databases">
        <title>Pervasive Adenine N6-methylation of Active Genes in Fungi.</title>
        <authorList>
            <consortium name="DOE Joint Genome Institute"/>
            <person name="Mondo S.J."/>
            <person name="Dannebaum R.O."/>
            <person name="Kuo R.C."/>
            <person name="Labutti K."/>
            <person name="Haridas S."/>
            <person name="Kuo A."/>
            <person name="Salamov A."/>
            <person name="Ahrendt S.R."/>
            <person name="Lipzen A."/>
            <person name="Sullivan W."/>
            <person name="Andreopoulos W.B."/>
            <person name="Clum A."/>
            <person name="Lindquist E."/>
            <person name="Daum C."/>
            <person name="Ramamoorthy G.K."/>
            <person name="Gryganskyi A."/>
            <person name="Culley D."/>
            <person name="Magnuson J.K."/>
            <person name="James T.Y."/>
            <person name="O'Malley M.A."/>
            <person name="Stajich J.E."/>
            <person name="Spatafora J.W."/>
            <person name="Visel A."/>
            <person name="Grigoriev I.V."/>
        </authorList>
    </citation>
    <scope>NUCLEOTIDE SEQUENCE [LARGE SCALE GENOMIC DNA]</scope>
    <source>
        <strain evidence="12 13">NRRL 1336</strain>
    </source>
</reference>
<comment type="similarity">
    <text evidence="9">Belongs to the sal C2H2-type zinc-finger protein family.</text>
</comment>
<dbReference type="GO" id="GO:0008270">
    <property type="term" value="F:zinc ion binding"/>
    <property type="evidence" value="ECO:0007669"/>
    <property type="project" value="UniProtKB-KW"/>
</dbReference>
<dbReference type="SMART" id="SM00355">
    <property type="entry name" value="ZnF_C2H2"/>
    <property type="match status" value="2"/>
</dbReference>
<dbReference type="Pfam" id="PF13912">
    <property type="entry name" value="zf-C2H2_6"/>
    <property type="match status" value="1"/>
</dbReference>
<keyword evidence="5" id="KW-0862">Zinc</keyword>
<name>A0A1X2IWD3_9FUNG</name>
<dbReference type="EMBL" id="MCGE01000003">
    <property type="protein sequence ID" value="ORZ23354.1"/>
    <property type="molecule type" value="Genomic_DNA"/>
</dbReference>
<comment type="caution">
    <text evidence="12">The sequence shown here is derived from an EMBL/GenBank/DDBJ whole genome shotgun (WGS) entry which is preliminary data.</text>
</comment>
<evidence type="ECO:0000256" key="9">
    <source>
        <dbReference type="ARBA" id="ARBA00038474"/>
    </source>
</evidence>
<dbReference type="PROSITE" id="PS50157">
    <property type="entry name" value="ZINC_FINGER_C2H2_2"/>
    <property type="match status" value="2"/>
</dbReference>
<dbReference type="PROSITE" id="PS00028">
    <property type="entry name" value="ZINC_FINGER_C2H2_1"/>
    <property type="match status" value="2"/>
</dbReference>
<accession>A0A1X2IWD3</accession>
<feature type="domain" description="C2H2-type" evidence="11">
    <location>
        <begin position="29"/>
        <end position="56"/>
    </location>
</feature>
<comment type="subcellular location">
    <subcellularLocation>
        <location evidence="1">Nucleus</location>
    </subcellularLocation>
</comment>
<dbReference type="FunFam" id="3.30.160.60:FF:001289">
    <property type="entry name" value="Zinc finger protein 574"/>
    <property type="match status" value="1"/>
</dbReference>
<evidence type="ECO:0000256" key="5">
    <source>
        <dbReference type="ARBA" id="ARBA00022833"/>
    </source>
</evidence>
<dbReference type="SUPFAM" id="SSF57667">
    <property type="entry name" value="beta-beta-alpha zinc fingers"/>
    <property type="match status" value="1"/>
</dbReference>
<evidence type="ECO:0000256" key="6">
    <source>
        <dbReference type="ARBA" id="ARBA00023015"/>
    </source>
</evidence>
<evidence type="ECO:0000259" key="11">
    <source>
        <dbReference type="PROSITE" id="PS50157"/>
    </source>
</evidence>